<accession>A0AA38X2Z1</accession>
<protein>
    <submittedName>
        <fullName evidence="2">Uncharacterized protein</fullName>
    </submittedName>
</protein>
<feature type="region of interest" description="Disordered" evidence="1">
    <location>
        <begin position="111"/>
        <end position="161"/>
    </location>
</feature>
<sequence>MASFLRRLGVAADLITSNTPDNNASDSLTLTGQDSDWEYIDKAGNTIIPPETVSANLITSGPLDPNSPNMETSKAESTGSPSPPSRAGSPTTDDGTFSDLFAAAENEDLMRDMPPSAKSESSEPKPAEPKHTAPEHTELKNVDSQPSNQGLLSDDKSDNKVKDAPVSMADWAVREIELHPAYEQDEGGLFWDHLDEFFWFHQKHPETYTDLEWLALVECLCTRYDDCAELRKEWLDLHIKVNQEHSGK</sequence>
<evidence type="ECO:0000313" key="3">
    <source>
        <dbReference type="Proteomes" id="UP001172673"/>
    </source>
</evidence>
<comment type="caution">
    <text evidence="2">The sequence shown here is derived from an EMBL/GenBank/DDBJ whole genome shotgun (WGS) entry which is preliminary data.</text>
</comment>
<feature type="compositionally biased region" description="Low complexity" evidence="1">
    <location>
        <begin position="77"/>
        <end position="92"/>
    </location>
</feature>
<organism evidence="2 3">
    <name type="scientific">Cladophialophora chaetospira</name>
    <dbReference type="NCBI Taxonomy" id="386627"/>
    <lineage>
        <taxon>Eukaryota</taxon>
        <taxon>Fungi</taxon>
        <taxon>Dikarya</taxon>
        <taxon>Ascomycota</taxon>
        <taxon>Pezizomycotina</taxon>
        <taxon>Eurotiomycetes</taxon>
        <taxon>Chaetothyriomycetidae</taxon>
        <taxon>Chaetothyriales</taxon>
        <taxon>Herpotrichiellaceae</taxon>
        <taxon>Cladophialophora</taxon>
    </lineage>
</organism>
<feature type="compositionally biased region" description="Polar residues" evidence="1">
    <location>
        <begin position="142"/>
        <end position="151"/>
    </location>
</feature>
<dbReference type="AlphaFoldDB" id="A0AA38X2Z1"/>
<feature type="compositionally biased region" description="Polar residues" evidence="1">
    <location>
        <begin position="66"/>
        <end position="76"/>
    </location>
</feature>
<feature type="compositionally biased region" description="Basic and acidic residues" evidence="1">
    <location>
        <begin position="120"/>
        <end position="141"/>
    </location>
</feature>
<dbReference type="EMBL" id="JAPDRK010000015">
    <property type="protein sequence ID" value="KAJ9605829.1"/>
    <property type="molecule type" value="Genomic_DNA"/>
</dbReference>
<evidence type="ECO:0000256" key="1">
    <source>
        <dbReference type="SAM" id="MobiDB-lite"/>
    </source>
</evidence>
<dbReference type="Proteomes" id="UP001172673">
    <property type="component" value="Unassembled WGS sequence"/>
</dbReference>
<gene>
    <name evidence="2" type="ORF">H2200_009678</name>
</gene>
<feature type="region of interest" description="Disordered" evidence="1">
    <location>
        <begin position="55"/>
        <end position="97"/>
    </location>
</feature>
<proteinExistence type="predicted"/>
<evidence type="ECO:0000313" key="2">
    <source>
        <dbReference type="EMBL" id="KAJ9605829.1"/>
    </source>
</evidence>
<keyword evidence="3" id="KW-1185">Reference proteome</keyword>
<name>A0AA38X2Z1_9EURO</name>
<reference evidence="2" key="1">
    <citation type="submission" date="2022-10" db="EMBL/GenBank/DDBJ databases">
        <title>Culturing micro-colonial fungi from biological soil crusts in the Mojave desert and describing Neophaeococcomyces mojavensis, and introducing the new genera and species Taxawa tesnikishii.</title>
        <authorList>
            <person name="Kurbessoian T."/>
            <person name="Stajich J.E."/>
        </authorList>
    </citation>
    <scope>NUCLEOTIDE SEQUENCE</scope>
    <source>
        <strain evidence="2">TK_41</strain>
    </source>
</reference>